<name>A0A9L0SWA4_HORSE</name>
<dbReference type="Ensembl" id="ENSECAT00000086947.1">
    <property type="protein sequence ID" value="ENSECAP00000071454.1"/>
    <property type="gene ID" value="ENSECAG00000045150.1"/>
</dbReference>
<dbReference type="PROSITE" id="PS00972">
    <property type="entry name" value="USP_1"/>
    <property type="match status" value="1"/>
</dbReference>
<dbReference type="Ensembl" id="ENSECAT00000084135.1">
    <property type="protein sequence ID" value="ENSECAP00000083333.1"/>
    <property type="gene ID" value="ENSECAG00000045150.1"/>
</dbReference>
<comment type="catalytic activity">
    <reaction evidence="2">
        <text>Thiol-dependent hydrolysis of ester, thioester, amide, peptide and isopeptide bonds formed by the C-terminal Gly of ubiquitin (a 76-residue protein attached to proteins as an intracellular targeting signal).</text>
        <dbReference type="EC" id="3.4.19.12"/>
    </reaction>
</comment>
<reference evidence="5 6" key="1">
    <citation type="journal article" date="2009" name="Science">
        <title>Genome sequence, comparative analysis, and population genetics of the domestic horse.</title>
        <authorList>
            <consortium name="Broad Institute Genome Sequencing Platform"/>
            <consortium name="Broad Institute Whole Genome Assembly Team"/>
            <person name="Wade C.M."/>
            <person name="Giulotto E."/>
            <person name="Sigurdsson S."/>
            <person name="Zoli M."/>
            <person name="Gnerre S."/>
            <person name="Imsland F."/>
            <person name="Lear T.L."/>
            <person name="Adelson D.L."/>
            <person name="Bailey E."/>
            <person name="Bellone R.R."/>
            <person name="Bloecker H."/>
            <person name="Distl O."/>
            <person name="Edgar R.C."/>
            <person name="Garber M."/>
            <person name="Leeb T."/>
            <person name="Mauceli E."/>
            <person name="MacLeod J.N."/>
            <person name="Penedo M.C.T."/>
            <person name="Raison J.M."/>
            <person name="Sharpe T."/>
            <person name="Vogel J."/>
            <person name="Andersson L."/>
            <person name="Antczak D.F."/>
            <person name="Biagi T."/>
            <person name="Binns M.M."/>
            <person name="Chowdhary B.P."/>
            <person name="Coleman S.J."/>
            <person name="Della Valle G."/>
            <person name="Fryc S."/>
            <person name="Guerin G."/>
            <person name="Hasegawa T."/>
            <person name="Hill E.W."/>
            <person name="Jurka J."/>
            <person name="Kiialainen A."/>
            <person name="Lindgren G."/>
            <person name="Liu J."/>
            <person name="Magnani E."/>
            <person name="Mickelson J.R."/>
            <person name="Murray J."/>
            <person name="Nergadze S.G."/>
            <person name="Onofrio R."/>
            <person name="Pedroni S."/>
            <person name="Piras M.F."/>
            <person name="Raudsepp T."/>
            <person name="Rocchi M."/>
            <person name="Roeed K.H."/>
            <person name="Ryder O.A."/>
            <person name="Searle S."/>
            <person name="Skow L."/>
            <person name="Swinburne J.E."/>
            <person name="Syvaenen A.C."/>
            <person name="Tozaki T."/>
            <person name="Valberg S.J."/>
            <person name="Vaudin M."/>
            <person name="White J.R."/>
            <person name="Zody M.C."/>
            <person name="Lander E.S."/>
            <person name="Lindblad-Toh K."/>
        </authorList>
    </citation>
    <scope>NUCLEOTIDE SEQUENCE [LARGE SCALE GENOMIC DNA]</scope>
    <source>
        <strain evidence="5 6">Thoroughbred</strain>
    </source>
</reference>
<accession>A0A9L0SWA4</accession>
<dbReference type="PANTHER" id="PTHR24006">
    <property type="entry name" value="UBIQUITIN CARBOXYL-TERMINAL HYDROLASE"/>
    <property type="match status" value="1"/>
</dbReference>
<proteinExistence type="inferred from homology"/>
<dbReference type="FunFam" id="3.90.70.10:FF:000070">
    <property type="entry name" value="Ubiquitin carboxyl-terminal hydrolase 17-like protein 17"/>
    <property type="match status" value="1"/>
</dbReference>
<dbReference type="PROSITE" id="PS00973">
    <property type="entry name" value="USP_2"/>
    <property type="match status" value="1"/>
</dbReference>
<dbReference type="GeneTree" id="ENSGT00940000162665"/>
<dbReference type="Gene3D" id="3.90.70.10">
    <property type="entry name" value="Cysteine proteinases"/>
    <property type="match status" value="1"/>
</dbReference>
<dbReference type="RefSeq" id="XP_070109649.1">
    <property type="nucleotide sequence ID" value="XM_070253548.1"/>
</dbReference>
<keyword evidence="2" id="KW-0788">Thiol protease</keyword>
<comment type="function">
    <text evidence="2">Deubiquitinating enzyme that removes conjugated ubiquitin from specific proteins to regulate different cellular processes.</text>
</comment>
<dbReference type="GO" id="GO:0005829">
    <property type="term" value="C:cytosol"/>
    <property type="evidence" value="ECO:0000318"/>
    <property type="project" value="GO_Central"/>
</dbReference>
<dbReference type="Proteomes" id="UP000002281">
    <property type="component" value="Chromosome 27"/>
</dbReference>
<dbReference type="Pfam" id="PF00443">
    <property type="entry name" value="UCH"/>
    <property type="match status" value="1"/>
</dbReference>
<dbReference type="InterPro" id="IPR028889">
    <property type="entry name" value="USP"/>
</dbReference>
<keyword evidence="2" id="KW-0645">Protease</keyword>
<evidence type="ECO:0000256" key="1">
    <source>
        <dbReference type="ARBA" id="ARBA00008245"/>
    </source>
</evidence>
<dbReference type="GO" id="GO:0031647">
    <property type="term" value="P:regulation of protein stability"/>
    <property type="evidence" value="ECO:0000318"/>
    <property type="project" value="GO_Central"/>
</dbReference>
<dbReference type="InterPro" id="IPR001394">
    <property type="entry name" value="Peptidase_C19_UCH"/>
</dbReference>
<feature type="region of interest" description="Disordered" evidence="3">
    <location>
        <begin position="482"/>
        <end position="509"/>
    </location>
</feature>
<keyword evidence="2" id="KW-0833">Ubl conjugation pathway</keyword>
<dbReference type="InterPro" id="IPR038765">
    <property type="entry name" value="Papain-like_cys_pep_sf"/>
</dbReference>
<dbReference type="GO" id="GO:0006508">
    <property type="term" value="P:proteolysis"/>
    <property type="evidence" value="ECO:0007669"/>
    <property type="project" value="UniProtKB-KW"/>
</dbReference>
<evidence type="ECO:0000256" key="2">
    <source>
        <dbReference type="RuleBase" id="RU366025"/>
    </source>
</evidence>
<dbReference type="EC" id="3.4.19.12" evidence="2"/>
<dbReference type="PROSITE" id="PS50235">
    <property type="entry name" value="USP_3"/>
    <property type="match status" value="1"/>
</dbReference>
<keyword evidence="2" id="KW-0378">Hydrolase</keyword>
<dbReference type="InterPro" id="IPR006861">
    <property type="entry name" value="HABP4_PAIRBP1-bd"/>
</dbReference>
<comment type="similarity">
    <text evidence="1">Belongs to the peptidase C19 family. USP17 subfamily.</text>
</comment>
<dbReference type="PANTHER" id="PTHR24006:SF651">
    <property type="entry name" value="INACTIVE UBIQUITIN CARBOXYL-TERMINAL HYDROLASE 17-LIKE PROTEIN 4-RELATED"/>
    <property type="match status" value="1"/>
</dbReference>
<dbReference type="GO" id="GO:0042981">
    <property type="term" value="P:regulation of apoptotic process"/>
    <property type="evidence" value="ECO:0000318"/>
    <property type="project" value="GO_Central"/>
</dbReference>
<gene>
    <name evidence="5" type="primary">LOC100063044</name>
</gene>
<dbReference type="Ensembl" id="ENSECAT00000100415.1">
    <property type="protein sequence ID" value="ENSECAP00000080307.1"/>
    <property type="gene ID" value="ENSECAG00000045150.1"/>
</dbReference>
<evidence type="ECO:0000313" key="6">
    <source>
        <dbReference type="Proteomes" id="UP000002281"/>
    </source>
</evidence>
<dbReference type="SMART" id="SM01233">
    <property type="entry name" value="HABP4_PAI-RBP1"/>
    <property type="match status" value="1"/>
</dbReference>
<protein>
    <recommendedName>
        <fullName evidence="2">Ubiquitin carboxyl-terminal hydrolase</fullName>
        <ecNumber evidence="2">3.4.19.12</ecNumber>
    </recommendedName>
</protein>
<dbReference type="InterPro" id="IPR050164">
    <property type="entry name" value="Peptidase_C19"/>
</dbReference>
<organism evidence="5 6">
    <name type="scientific">Equus caballus</name>
    <name type="common">Horse</name>
    <dbReference type="NCBI Taxonomy" id="9796"/>
    <lineage>
        <taxon>Eukaryota</taxon>
        <taxon>Metazoa</taxon>
        <taxon>Chordata</taxon>
        <taxon>Craniata</taxon>
        <taxon>Vertebrata</taxon>
        <taxon>Euteleostomi</taxon>
        <taxon>Mammalia</taxon>
        <taxon>Eutheria</taxon>
        <taxon>Laurasiatheria</taxon>
        <taxon>Perissodactyla</taxon>
        <taxon>Equidae</taxon>
        <taxon>Equus</taxon>
    </lineage>
</organism>
<dbReference type="CDD" id="cd02661">
    <property type="entry name" value="Peptidase_C19E"/>
    <property type="match status" value="1"/>
</dbReference>
<feature type="region of interest" description="Disordered" evidence="3">
    <location>
        <begin position="419"/>
        <end position="438"/>
    </location>
</feature>
<dbReference type="GO" id="GO:0016579">
    <property type="term" value="P:protein deubiquitination"/>
    <property type="evidence" value="ECO:0007669"/>
    <property type="project" value="InterPro"/>
</dbReference>
<evidence type="ECO:0000313" key="5">
    <source>
        <dbReference type="Ensembl" id="ENSECAP00000080307.1"/>
    </source>
</evidence>
<keyword evidence="6" id="KW-1185">Reference proteome</keyword>
<dbReference type="GO" id="GO:0005634">
    <property type="term" value="C:nucleus"/>
    <property type="evidence" value="ECO:0000318"/>
    <property type="project" value="GO_Central"/>
</dbReference>
<dbReference type="GO" id="GO:0005783">
    <property type="term" value="C:endoplasmic reticulum"/>
    <property type="evidence" value="ECO:0007669"/>
    <property type="project" value="UniProtKB-SubCell"/>
</dbReference>
<dbReference type="OrthoDB" id="9836589at2759"/>
<dbReference type="InterPro" id="IPR018200">
    <property type="entry name" value="USP_CS"/>
</dbReference>
<feature type="domain" description="USP" evidence="4">
    <location>
        <begin position="92"/>
        <end position="386"/>
    </location>
</feature>
<dbReference type="GeneID" id="100063044"/>
<dbReference type="GO" id="GO:0004843">
    <property type="term" value="F:cysteine-type deubiquitinase activity"/>
    <property type="evidence" value="ECO:0000318"/>
    <property type="project" value="GO_Central"/>
</dbReference>
<dbReference type="AlphaFoldDB" id="A0A9L0SWA4"/>
<dbReference type="Ensembl" id="ENSECAT00000119346.1">
    <property type="protein sequence ID" value="ENSECAP00000057056.1"/>
    <property type="gene ID" value="ENSECAG00000045150.1"/>
</dbReference>
<feature type="compositionally biased region" description="Basic and acidic residues" evidence="3">
    <location>
        <begin position="419"/>
        <end position="435"/>
    </location>
</feature>
<sequence length="546" mass="61825">MRNFVNVASRGMEPASLHSRDESQFNVFPTLRPSWSSASGAEAHWGLSLIEKPSPLSQEVCNLQDGFAPVSTGPAPAKKRLLSWKRPYVVGAGLQNMGNTCYVNAALQCLTYTPPLASYMLSQQHSKTCQNQRFCTLCAMQVHITRALYHPGDVIQPLPELVTGFHRRRQEDAHEFLMFTLDAMQQACLSEYKQVDGHSDNTLVRQIFGGYWRSQIQCLHCHGVSDTFDPYLDVTLDIKAALSVNQALEQLVKPEKLDGENSYHCSMCLKKVPASKTLTLHTSSKVLMLLLKRFSNFTGSKMPKDVQYPEYLDMQQYMSQQNSGPLLYVLYAVLVHAGWSCHNGHYFCYIKAGNGQWYKMDDAKVTACDVTSALSQCAYVLFYIQKSELERDSGSVFIDGKPRSLVADHPTMVAAKWEPERDSSVRVPESEKHMGDTSVKQITLDQWRSLQEHKRLKPEFNLRRIDSALPAHAVVIHRSKYRDRMRKNQPEQENYRLNNSARGSPAQGAMNMGKVLCLGGRARATKRKNKQGQRSLDAFQQSRYRL</sequence>
<evidence type="ECO:0000256" key="3">
    <source>
        <dbReference type="SAM" id="MobiDB-lite"/>
    </source>
</evidence>
<dbReference type="SUPFAM" id="SSF54001">
    <property type="entry name" value="Cysteine proteinases"/>
    <property type="match status" value="1"/>
</dbReference>
<evidence type="ECO:0000259" key="4">
    <source>
        <dbReference type="PROSITE" id="PS50235"/>
    </source>
</evidence>
<reference evidence="5" key="2">
    <citation type="submission" date="2025-05" db="UniProtKB">
        <authorList>
            <consortium name="Ensembl"/>
        </authorList>
    </citation>
    <scope>IDENTIFICATION</scope>
    <source>
        <strain evidence="5">Thoroughbred</strain>
    </source>
</reference>